<dbReference type="EMBL" id="JBHSAB010000010">
    <property type="protein sequence ID" value="MFC3908685.1"/>
    <property type="molecule type" value="Genomic_DNA"/>
</dbReference>
<keyword evidence="2" id="KW-1133">Transmembrane helix</keyword>
<name>A0ABV8CEN3_9GAMM</name>
<gene>
    <name evidence="3" type="ORF">ACFORL_06290</name>
</gene>
<protein>
    <submittedName>
        <fullName evidence="3">HlyD family secretion protein</fullName>
    </submittedName>
</protein>
<evidence type="ECO:0000256" key="1">
    <source>
        <dbReference type="SAM" id="Coils"/>
    </source>
</evidence>
<keyword evidence="1" id="KW-0175">Coiled coil</keyword>
<dbReference type="InterPro" id="IPR050739">
    <property type="entry name" value="MFP"/>
</dbReference>
<sequence>MNTNNLFRKEALENHGNHFLGTSFINTPVNYIVLAAGFCILMLLIIAFLVFADFSDKYTVRGFITSSKGIINILSSKSGVITKVYVHANQKVHKGDLLLLFSSEQDLLSRESIKINKQFRKRNTLVKQEIRLKKAEITALKTLLDNKYIARTLYNEKYNQLLQLEREKSQIELERARYEQEKNFAIRAPADGSVANVLFKEGQYVAVNKPLLKILPADASYIAELCIPVEKSGFLARKNNVYLQFDAYPYQRFGVYQAAIAEISPGIIMSDDEEEKPIHVGQPYYKVLANLSQDCVFVYGKPRHLQHGMTFTAVLTGSHRKVWQWLLDPVFSFYGGHSV</sequence>
<dbReference type="RefSeq" id="WP_382342193.1">
    <property type="nucleotide sequence ID" value="NZ_JBHSAB010000010.1"/>
</dbReference>
<feature type="transmembrane region" description="Helical" evidence="2">
    <location>
        <begin position="29"/>
        <end position="51"/>
    </location>
</feature>
<keyword evidence="2" id="KW-0812">Transmembrane</keyword>
<keyword evidence="4" id="KW-1185">Reference proteome</keyword>
<dbReference type="SUPFAM" id="SSF111369">
    <property type="entry name" value="HlyD-like secretion proteins"/>
    <property type="match status" value="1"/>
</dbReference>
<proteinExistence type="predicted"/>
<evidence type="ECO:0000256" key="2">
    <source>
        <dbReference type="SAM" id="Phobius"/>
    </source>
</evidence>
<comment type="caution">
    <text evidence="3">The sequence shown here is derived from an EMBL/GenBank/DDBJ whole genome shotgun (WGS) entry which is preliminary data.</text>
</comment>
<dbReference type="Gene3D" id="2.40.50.100">
    <property type="match status" value="1"/>
</dbReference>
<accession>A0ABV8CEN3</accession>
<dbReference type="PANTHER" id="PTHR30386:SF28">
    <property type="entry name" value="EXPORTED PROTEIN"/>
    <property type="match status" value="1"/>
</dbReference>
<dbReference type="Proteomes" id="UP001595758">
    <property type="component" value="Unassembled WGS sequence"/>
</dbReference>
<evidence type="ECO:0000313" key="4">
    <source>
        <dbReference type="Proteomes" id="UP001595758"/>
    </source>
</evidence>
<dbReference type="PANTHER" id="PTHR30386">
    <property type="entry name" value="MEMBRANE FUSION SUBUNIT OF EMRAB-TOLC MULTIDRUG EFFLUX PUMP"/>
    <property type="match status" value="1"/>
</dbReference>
<reference evidence="4" key="1">
    <citation type="journal article" date="2019" name="Int. J. Syst. Evol. Microbiol.">
        <title>The Global Catalogue of Microorganisms (GCM) 10K type strain sequencing project: providing services to taxonomists for standard genome sequencing and annotation.</title>
        <authorList>
            <consortium name="The Broad Institute Genomics Platform"/>
            <consortium name="The Broad Institute Genome Sequencing Center for Infectious Disease"/>
            <person name="Wu L."/>
            <person name="Ma J."/>
        </authorList>
    </citation>
    <scope>NUCLEOTIDE SEQUENCE [LARGE SCALE GENOMIC DNA]</scope>
    <source>
        <strain evidence="4">CCUG 59858</strain>
    </source>
</reference>
<feature type="coiled-coil region" evidence="1">
    <location>
        <begin position="154"/>
        <end position="188"/>
    </location>
</feature>
<evidence type="ECO:0000313" key="3">
    <source>
        <dbReference type="EMBL" id="MFC3908685.1"/>
    </source>
</evidence>
<keyword evidence="2" id="KW-0472">Membrane</keyword>
<organism evidence="3 4">
    <name type="scientific">Legionella dresdenensis</name>
    <dbReference type="NCBI Taxonomy" id="450200"/>
    <lineage>
        <taxon>Bacteria</taxon>
        <taxon>Pseudomonadati</taxon>
        <taxon>Pseudomonadota</taxon>
        <taxon>Gammaproteobacteria</taxon>
        <taxon>Legionellales</taxon>
        <taxon>Legionellaceae</taxon>
        <taxon>Legionella</taxon>
    </lineage>
</organism>